<evidence type="ECO:0000256" key="1">
    <source>
        <dbReference type="SAM" id="MobiDB-lite"/>
    </source>
</evidence>
<keyword evidence="3" id="KW-1185">Reference proteome</keyword>
<accession>A0A6A7APF7</accession>
<dbReference type="Proteomes" id="UP000799423">
    <property type="component" value="Unassembled WGS sequence"/>
</dbReference>
<feature type="compositionally biased region" description="Pro residues" evidence="1">
    <location>
        <begin position="50"/>
        <end position="69"/>
    </location>
</feature>
<name>A0A6A7APF7_9PLEO</name>
<evidence type="ECO:0000313" key="3">
    <source>
        <dbReference type="Proteomes" id="UP000799423"/>
    </source>
</evidence>
<organism evidence="2 3">
    <name type="scientific">Plenodomus tracheiphilus IPT5</name>
    <dbReference type="NCBI Taxonomy" id="1408161"/>
    <lineage>
        <taxon>Eukaryota</taxon>
        <taxon>Fungi</taxon>
        <taxon>Dikarya</taxon>
        <taxon>Ascomycota</taxon>
        <taxon>Pezizomycotina</taxon>
        <taxon>Dothideomycetes</taxon>
        <taxon>Pleosporomycetidae</taxon>
        <taxon>Pleosporales</taxon>
        <taxon>Pleosporineae</taxon>
        <taxon>Leptosphaeriaceae</taxon>
        <taxon>Plenodomus</taxon>
    </lineage>
</organism>
<sequence>MSIHHEALEVASDAESGAMTMAQKQRQRSRRSNAPSPPSRYPLEPYHSICPPPPFPPHYPASPPAPAPPSYHSHRATVHSPSFDAGFRPTVAANLVPRDHTAPPVAGRPRSKAGGRRSVTPVMGKKGPSVGKGMVKGKGRDEGKGKGKMHQAYARDGDEEECGVCIGGCRDV</sequence>
<gene>
    <name evidence="2" type="ORF">T440DRAFT_545551</name>
</gene>
<protein>
    <submittedName>
        <fullName evidence="2">Uncharacterized protein</fullName>
    </submittedName>
</protein>
<feature type="region of interest" description="Disordered" evidence="1">
    <location>
        <begin position="1"/>
        <end position="157"/>
    </location>
</feature>
<dbReference type="EMBL" id="MU006353">
    <property type="protein sequence ID" value="KAF2845141.1"/>
    <property type="molecule type" value="Genomic_DNA"/>
</dbReference>
<proteinExistence type="predicted"/>
<dbReference type="AlphaFoldDB" id="A0A6A7APF7"/>
<reference evidence="2" key="1">
    <citation type="submission" date="2020-01" db="EMBL/GenBank/DDBJ databases">
        <authorList>
            <consortium name="DOE Joint Genome Institute"/>
            <person name="Haridas S."/>
            <person name="Albert R."/>
            <person name="Binder M."/>
            <person name="Bloem J."/>
            <person name="Labutti K."/>
            <person name="Salamov A."/>
            <person name="Andreopoulos B."/>
            <person name="Baker S.E."/>
            <person name="Barry K."/>
            <person name="Bills G."/>
            <person name="Bluhm B.H."/>
            <person name="Cannon C."/>
            <person name="Castanera R."/>
            <person name="Culley D.E."/>
            <person name="Daum C."/>
            <person name="Ezra D."/>
            <person name="Gonzalez J.B."/>
            <person name="Henrissat B."/>
            <person name="Kuo A."/>
            <person name="Liang C."/>
            <person name="Lipzen A."/>
            <person name="Lutzoni F."/>
            <person name="Magnuson J."/>
            <person name="Mondo S."/>
            <person name="Nolan M."/>
            <person name="Ohm R."/>
            <person name="Pangilinan J."/>
            <person name="Park H.-J."/>
            <person name="Ramirez L."/>
            <person name="Alfaro M."/>
            <person name="Sun H."/>
            <person name="Tritt A."/>
            <person name="Yoshinaga Y."/>
            <person name="Zwiers L.-H."/>
            <person name="Turgeon B.G."/>
            <person name="Goodwin S.B."/>
            <person name="Spatafora J.W."/>
            <person name="Crous P.W."/>
            <person name="Grigoriev I.V."/>
        </authorList>
    </citation>
    <scope>NUCLEOTIDE SEQUENCE</scope>
    <source>
        <strain evidence="2">IPT5</strain>
    </source>
</reference>
<evidence type="ECO:0000313" key="2">
    <source>
        <dbReference type="EMBL" id="KAF2845141.1"/>
    </source>
</evidence>